<feature type="domain" description="DOD-type homing endonuclease" evidence="4">
    <location>
        <begin position="723"/>
        <end position="865"/>
    </location>
</feature>
<dbReference type="NCBIfam" id="TIGR01443">
    <property type="entry name" value="intein_Cterm"/>
    <property type="match status" value="1"/>
</dbReference>
<dbReference type="InterPro" id="IPR001650">
    <property type="entry name" value="Helicase_C-like"/>
</dbReference>
<dbReference type="GO" id="GO:0016787">
    <property type="term" value="F:hydrolase activity"/>
    <property type="evidence" value="ECO:0007669"/>
    <property type="project" value="UniProtKB-KW"/>
</dbReference>
<dbReference type="PROSITE" id="PS50818">
    <property type="entry name" value="INTEIN_C_TER"/>
    <property type="match status" value="1"/>
</dbReference>
<dbReference type="GO" id="GO:0016539">
    <property type="term" value="P:intein-mediated protein splicing"/>
    <property type="evidence" value="ECO:0007669"/>
    <property type="project" value="InterPro"/>
</dbReference>
<dbReference type="PRINTS" id="PR00379">
    <property type="entry name" value="INTEIN"/>
</dbReference>
<dbReference type="InterPro" id="IPR004860">
    <property type="entry name" value="LAGLIDADG_dom"/>
</dbReference>
<evidence type="ECO:0000259" key="6">
    <source>
        <dbReference type="PROSITE" id="PS51194"/>
    </source>
</evidence>
<accession>A0A2T1LTL5</accession>
<dbReference type="SUPFAM" id="SSF51294">
    <property type="entry name" value="Hedgehog/intein (Hint) domain"/>
    <property type="match status" value="1"/>
</dbReference>
<dbReference type="Proteomes" id="UP000239001">
    <property type="component" value="Unassembled WGS sequence"/>
</dbReference>
<dbReference type="InterPro" id="IPR014001">
    <property type="entry name" value="Helicase_ATP-bd"/>
</dbReference>
<keyword evidence="8" id="KW-1185">Reference proteome</keyword>
<keyword evidence="3" id="KW-0651">Protein splicing</keyword>
<dbReference type="Gene3D" id="3.40.50.10810">
    <property type="entry name" value="Tandem AAA-ATPase domain"/>
    <property type="match status" value="2"/>
</dbReference>
<dbReference type="PROSITE" id="PS51194">
    <property type="entry name" value="HELICASE_CTER"/>
    <property type="match status" value="1"/>
</dbReference>
<organism evidence="7 8">
    <name type="scientific">Aphanothece hegewaldii CCALA 016</name>
    <dbReference type="NCBI Taxonomy" id="2107694"/>
    <lineage>
        <taxon>Bacteria</taxon>
        <taxon>Bacillati</taxon>
        <taxon>Cyanobacteriota</taxon>
        <taxon>Cyanophyceae</taxon>
        <taxon>Oscillatoriophycideae</taxon>
        <taxon>Chroococcales</taxon>
        <taxon>Aphanothecaceae</taxon>
        <taxon>Aphanothece</taxon>
    </lineage>
</organism>
<sequence>MSTLHGSWIENQYFFIWGEIWRTVETETLSLESNSDGISGHPFNLTLPELHSFLRLHSFDVQKLGTEKVINITLPSYKPYRKKYTLPLLSNQVNEEAFNKTTFILQPWQVSGQLLTPLETVDFFSQMSLGEVSYLGQDIQFWSHVYRWILDLLARGKYIPSCLPQTGENFLSFWYPLLDSTLDQARFARFTQAMPLICKSYLSGNNLEDFLSNEEIILSFLREILDKKIRQTIETPTNLAKNLEVLPWLQSLTQSSRDFQISENYIKRLNHALDNWTLAIQDYLVTPDNQQLGQNQYRVCFVLEPPAPDIINYGDANWSLNYYLQALDNSDFLIDSRQIWTHLTDSFIVQGREINQPQETLLKGLGLASRLYEPIANSLSESQPIKCEIDPIQVYQFIKAIAWQLQDNGLGVKLPLGLESGNSEQRLGIKIEAEVTPKKGERLSLKSLLNYNLKVVAGDAVISKQDFEQLLQQRSPIVKVDEQWIMLQPTDVKAAQEILNQTYETINLSVEDALRMSIGDNNIIAKLPVVNFEASGVLKNLINNLMDNKSIVPIEKPAGFKGELRPYQAKGVGWLAFLEQWGLGACLADDMGLGKCVANDTLILINGTLQKAEEIWQTYATDEIVFDGEGFWSNPKAPLSVNSIDEKTGKIVQSFVKSLYRQLVHEKLKKITLQDGSVITITQQHKLLTHQGWKNNLTEEDYICVPSKQIWRGQLQDFDLIKMLAWQIAEGYESEENGHLAISQKNVRLLEELLDTYIFLAKKYNFKANTPQIKIEQEKTPALRICSITYRHFLEEKGYIWGKRSADKSIPEFIMQSDLENVKVFLSHYFDAEGSVIPQMRSVEISTASPIIIQQLASLLRRFEIWLRISAKQKCATNGSKIYKTYYIGTFGGNSARRFLQKIGFNERVKQLKLEKICLEKNNTNVEGIPASKIVAEAVRQTQLPIRHLGINNTVYINGSQQFSQTSLKQVIQSIDSIITGNAEQEYRKLKLSKWTNNTLEAYLNIDNIYLQNTKNELENLLNQEVFYCAIKKIEQIDYTGWVYDLEVSEYHNFVANNILCHNTIQTIAFLLNLKQNEMLAKPTLLICPTSVVNNWEREVHKFAPTLSTIIHQGNQRKKGKAFLREIKDKTLVITSYPLIYRDAETLAQVEWQGIVLDEAQNIKNPQAKQSQAVRNLKAGFHIALTGTPVENRLAELWSILDFLNPGFLGSQSFFQRRFAIPIEKYGDRESLKTLRSLVRPFILRRLKTDQEIIQDLPEKQEMNIFCGLSEEQANLYQTLVDQSLIEIEEKSGIQRRGLILSLLVKLKQICNHPSHFLKEDQVNTAQRSGKMLRLVEMLEELLAEGDRALIFTQFAEWGKLMQTYLTKTLGQETLFLYGQIPQKQRQEMIDRFQNDPNGPPIFILSLKAGGTGLNLTRANHVFHIDRWWNPAVENQATDRAFRIGQKRNVQVHKFVCTGTLEEKINDMIESKKQLAEQTVDAGENWLTELDTDQLRNLLLLDRNAVIDE</sequence>
<dbReference type="InterPro" id="IPR003586">
    <property type="entry name" value="Hint_dom_C"/>
</dbReference>
<dbReference type="Gene3D" id="2.170.16.10">
    <property type="entry name" value="Hedgehog/Intein (Hint) domain"/>
    <property type="match status" value="1"/>
</dbReference>
<evidence type="ECO:0000313" key="7">
    <source>
        <dbReference type="EMBL" id="PSF34253.1"/>
    </source>
</evidence>
<evidence type="ECO:0000256" key="1">
    <source>
        <dbReference type="ARBA" id="ARBA00022801"/>
    </source>
</evidence>
<dbReference type="PROSITE" id="PS50819">
    <property type="entry name" value="INTEIN_ENDONUCLEASE"/>
    <property type="match status" value="1"/>
</dbReference>
<dbReference type="InterPro" id="IPR027434">
    <property type="entry name" value="Homing_endonucl"/>
</dbReference>
<dbReference type="PROSITE" id="PS51192">
    <property type="entry name" value="HELICASE_ATP_BIND_1"/>
    <property type="match status" value="1"/>
</dbReference>
<proteinExistence type="predicted"/>
<dbReference type="PROSITE" id="PS50817">
    <property type="entry name" value="INTEIN_N_TER"/>
    <property type="match status" value="1"/>
</dbReference>
<dbReference type="InterPro" id="IPR000330">
    <property type="entry name" value="SNF2_N"/>
</dbReference>
<evidence type="ECO:0000259" key="4">
    <source>
        <dbReference type="PROSITE" id="PS50819"/>
    </source>
</evidence>
<dbReference type="CDD" id="cd00081">
    <property type="entry name" value="Hint"/>
    <property type="match status" value="2"/>
</dbReference>
<evidence type="ECO:0000256" key="2">
    <source>
        <dbReference type="ARBA" id="ARBA00022813"/>
    </source>
</evidence>
<evidence type="ECO:0000256" key="3">
    <source>
        <dbReference type="ARBA" id="ARBA00023000"/>
    </source>
</evidence>
<dbReference type="Gene3D" id="3.40.50.300">
    <property type="entry name" value="P-loop containing nucleotide triphosphate hydrolases"/>
    <property type="match status" value="1"/>
</dbReference>
<dbReference type="InterPro" id="IPR036844">
    <property type="entry name" value="Hint_dom_sf"/>
</dbReference>
<dbReference type="NCBIfam" id="TIGR01445">
    <property type="entry name" value="intein_Nterm"/>
    <property type="match status" value="1"/>
</dbReference>
<keyword evidence="7" id="KW-0547">Nucleotide-binding</keyword>
<dbReference type="InterPro" id="IPR038718">
    <property type="entry name" value="SNF2-like_sf"/>
</dbReference>
<dbReference type="SMART" id="SM00487">
    <property type="entry name" value="DEXDc"/>
    <property type="match status" value="1"/>
</dbReference>
<reference evidence="7 8" key="2">
    <citation type="submission" date="2018-03" db="EMBL/GenBank/DDBJ databases">
        <authorList>
            <person name="Keele B.F."/>
        </authorList>
    </citation>
    <scope>NUCLEOTIDE SEQUENCE [LARGE SCALE GENOMIC DNA]</scope>
    <source>
        <strain evidence="7 8">CCALA 016</strain>
    </source>
</reference>
<dbReference type="Pfam" id="PF00176">
    <property type="entry name" value="SNF2-rel_dom"/>
    <property type="match status" value="1"/>
</dbReference>
<dbReference type="InterPro" id="IPR030934">
    <property type="entry name" value="Intein_C"/>
</dbReference>
<comment type="caution">
    <text evidence="7">The sequence shown here is derived from an EMBL/GenBank/DDBJ whole genome shotgun (WGS) entry which is preliminary data.</text>
</comment>
<dbReference type="GO" id="GO:0005524">
    <property type="term" value="F:ATP binding"/>
    <property type="evidence" value="ECO:0007669"/>
    <property type="project" value="InterPro"/>
</dbReference>
<dbReference type="Gene3D" id="3.10.28.10">
    <property type="entry name" value="Homing endonucleases"/>
    <property type="match status" value="1"/>
</dbReference>
<dbReference type="Pfam" id="PF12419">
    <property type="entry name" value="DUF3670"/>
    <property type="match status" value="1"/>
</dbReference>
<dbReference type="FunFam" id="3.40.50.300:FF:000533">
    <property type="entry name" value="Helicase, Snf2 family"/>
    <property type="match status" value="1"/>
</dbReference>
<dbReference type="InterPro" id="IPR049730">
    <property type="entry name" value="SNF2/RAD54-like_C"/>
</dbReference>
<dbReference type="EMBL" id="PXOH01000027">
    <property type="protein sequence ID" value="PSF34253.1"/>
    <property type="molecule type" value="Genomic_DNA"/>
</dbReference>
<dbReference type="OrthoDB" id="9814088at2"/>
<dbReference type="Pfam" id="PF00271">
    <property type="entry name" value="Helicase_C"/>
    <property type="match status" value="1"/>
</dbReference>
<dbReference type="PANTHER" id="PTHR10799">
    <property type="entry name" value="SNF2/RAD54 HELICASE FAMILY"/>
    <property type="match status" value="1"/>
</dbReference>
<keyword evidence="2" id="KW-0068">Autocatalytic cleavage</keyword>
<dbReference type="SUPFAM" id="SSF52540">
    <property type="entry name" value="P-loop containing nucleoside triphosphate hydrolases"/>
    <property type="match status" value="3"/>
</dbReference>
<dbReference type="SMART" id="SM00305">
    <property type="entry name" value="HintC"/>
    <property type="match status" value="1"/>
</dbReference>
<dbReference type="CDD" id="cd18793">
    <property type="entry name" value="SF2_C_SNF"/>
    <property type="match status" value="1"/>
</dbReference>
<evidence type="ECO:0000259" key="5">
    <source>
        <dbReference type="PROSITE" id="PS51192"/>
    </source>
</evidence>
<protein>
    <submittedName>
        <fullName evidence="7">Helicase</fullName>
    </submittedName>
</protein>
<gene>
    <name evidence="7" type="ORF">C7H19_19175</name>
</gene>
<dbReference type="SUPFAM" id="SSF55608">
    <property type="entry name" value="Homing endonucleases"/>
    <property type="match status" value="1"/>
</dbReference>
<feature type="domain" description="Helicase C-terminal" evidence="6">
    <location>
        <begin position="1334"/>
        <end position="1491"/>
    </location>
</feature>
<dbReference type="InterPro" id="IPR006142">
    <property type="entry name" value="INTEIN"/>
</dbReference>
<keyword evidence="1" id="KW-0378">Hydrolase</keyword>
<dbReference type="SMART" id="SM00490">
    <property type="entry name" value="HELICc"/>
    <property type="match status" value="1"/>
</dbReference>
<evidence type="ECO:0000313" key="8">
    <source>
        <dbReference type="Proteomes" id="UP000239001"/>
    </source>
</evidence>
<keyword evidence="7" id="KW-0347">Helicase</keyword>
<dbReference type="Pfam" id="PF14528">
    <property type="entry name" value="LAGLIDADG_3"/>
    <property type="match status" value="1"/>
</dbReference>
<dbReference type="InterPro" id="IPR006141">
    <property type="entry name" value="Intein_N"/>
</dbReference>
<name>A0A2T1LTL5_9CHRO</name>
<reference evidence="7 8" key="1">
    <citation type="submission" date="2018-03" db="EMBL/GenBank/DDBJ databases">
        <title>The ancient ancestry and fast evolution of plastids.</title>
        <authorList>
            <person name="Moore K.R."/>
            <person name="Magnabosco C."/>
            <person name="Momper L."/>
            <person name="Gold D.A."/>
            <person name="Bosak T."/>
            <person name="Fournier G.P."/>
        </authorList>
    </citation>
    <scope>NUCLEOTIDE SEQUENCE [LARGE SCALE GENOMIC DNA]</scope>
    <source>
        <strain evidence="7 8">CCALA 016</strain>
    </source>
</reference>
<dbReference type="GO" id="GO:0004386">
    <property type="term" value="F:helicase activity"/>
    <property type="evidence" value="ECO:0007669"/>
    <property type="project" value="UniProtKB-KW"/>
</dbReference>
<keyword evidence="7" id="KW-0067">ATP-binding</keyword>
<feature type="domain" description="Helicase ATP-binding" evidence="5">
    <location>
        <begin position="1064"/>
        <end position="1207"/>
    </location>
</feature>
<dbReference type="GO" id="GO:0004519">
    <property type="term" value="F:endonuclease activity"/>
    <property type="evidence" value="ECO:0007669"/>
    <property type="project" value="InterPro"/>
</dbReference>
<dbReference type="InterPro" id="IPR004042">
    <property type="entry name" value="Intein_endonuc_central"/>
</dbReference>
<dbReference type="InterPro" id="IPR022138">
    <property type="entry name" value="DUF3670"/>
</dbReference>
<dbReference type="InterPro" id="IPR027417">
    <property type="entry name" value="P-loop_NTPase"/>
</dbReference>